<evidence type="ECO:0000256" key="11">
    <source>
        <dbReference type="SAM" id="SignalP"/>
    </source>
</evidence>
<comment type="caution">
    <text evidence="13">The sequence shown here is derived from an EMBL/GenBank/DDBJ whole genome shotgun (WGS) entry which is preliminary data.</text>
</comment>
<dbReference type="GO" id="GO:0015031">
    <property type="term" value="P:protein transport"/>
    <property type="evidence" value="ECO:0007669"/>
    <property type="project" value="InterPro"/>
</dbReference>
<accession>A0A9D2JA68</accession>
<evidence type="ECO:0000256" key="9">
    <source>
        <dbReference type="ARBA" id="ARBA00024849"/>
    </source>
</evidence>
<dbReference type="InterPro" id="IPR046357">
    <property type="entry name" value="PPIase_dom_sf"/>
</dbReference>
<dbReference type="Pfam" id="PF05698">
    <property type="entry name" value="Trigger_C"/>
    <property type="match status" value="1"/>
</dbReference>
<comment type="similarity">
    <text evidence="3">Belongs to the FKBP-type PPIase family. Tig subfamily.</text>
</comment>
<keyword evidence="7 10" id="KW-0413">Isomerase</keyword>
<organism evidence="13 14">
    <name type="scientific">Candidatus Gemmiger excrementigallinarum</name>
    <dbReference type="NCBI Taxonomy" id="2838609"/>
    <lineage>
        <taxon>Bacteria</taxon>
        <taxon>Bacillati</taxon>
        <taxon>Bacillota</taxon>
        <taxon>Clostridia</taxon>
        <taxon>Eubacteriales</taxon>
        <taxon>Gemmiger</taxon>
    </lineage>
</organism>
<dbReference type="Proteomes" id="UP000824048">
    <property type="component" value="Unassembled WGS sequence"/>
</dbReference>
<dbReference type="SUPFAM" id="SSF54534">
    <property type="entry name" value="FKBP-like"/>
    <property type="match status" value="1"/>
</dbReference>
<evidence type="ECO:0000256" key="10">
    <source>
        <dbReference type="PROSITE-ProRule" id="PRU00277"/>
    </source>
</evidence>
<dbReference type="PROSITE" id="PS51257">
    <property type="entry name" value="PROKAR_LIPOPROTEIN"/>
    <property type="match status" value="1"/>
</dbReference>
<feature type="signal peptide" evidence="11">
    <location>
        <begin position="1"/>
        <end position="23"/>
    </location>
</feature>
<dbReference type="SUPFAM" id="SSF109998">
    <property type="entry name" value="Triger factor/SurA peptide-binding domain-like"/>
    <property type="match status" value="1"/>
</dbReference>
<evidence type="ECO:0000313" key="13">
    <source>
        <dbReference type="EMBL" id="HIZ42845.1"/>
    </source>
</evidence>
<keyword evidence="6" id="KW-0143">Chaperone</keyword>
<sequence>MKKKTLYRTAACALAVTMTASLAGCSKTEESTSTAETATAETATSESADDSAYDYLAEFSYSDGFDENGYLKDVTALDYVTLPDDYADITIDASLGEVSDQDISDYINSNVLSSFATTNQVTDRAAAMGDTVNIDYVGSIDGVEFDGGSAQGYNLELGSGSFIDDFEDQIAGHTPGETFDVTVTFPENYSSADLAGKDAVFSTTLNYINETVTPELTDAWVQENLSPTMGVSDVASLNEFVKNQIAFNNQYRDVYTALHDKVSFAEELPESGKEYFRNVLLYGIYSYAQNYGTDMNTIASSGFLGSGYSTVEEFIEDMDESISTQLEQTLLLQAIAEKEGLKCDTDTLNAEFVNQYGVKDPSNFTAIYGENYVKCQLLDSLVMQSLIDNVKYE</sequence>
<evidence type="ECO:0000256" key="8">
    <source>
        <dbReference type="ARBA" id="ARBA00023306"/>
    </source>
</evidence>
<comment type="subcellular location">
    <subcellularLocation>
        <location evidence="2">Cytoplasm</location>
    </subcellularLocation>
</comment>
<dbReference type="GO" id="GO:0006457">
    <property type="term" value="P:protein folding"/>
    <property type="evidence" value="ECO:0007669"/>
    <property type="project" value="InterPro"/>
</dbReference>
<protein>
    <recommendedName>
        <fullName evidence="10">peptidylprolyl isomerase</fullName>
        <ecNumber evidence="10">5.2.1.8</ecNumber>
    </recommendedName>
</protein>
<dbReference type="FunFam" id="3.10.50.40:FF:000001">
    <property type="entry name" value="Trigger factor"/>
    <property type="match status" value="1"/>
</dbReference>
<evidence type="ECO:0000256" key="2">
    <source>
        <dbReference type="ARBA" id="ARBA00004496"/>
    </source>
</evidence>
<proteinExistence type="inferred from homology"/>
<dbReference type="InterPro" id="IPR001179">
    <property type="entry name" value="PPIase_FKBP_dom"/>
</dbReference>
<evidence type="ECO:0000256" key="7">
    <source>
        <dbReference type="ARBA" id="ARBA00023235"/>
    </source>
</evidence>
<dbReference type="InterPro" id="IPR027304">
    <property type="entry name" value="Trigger_fact/SurA_dom_sf"/>
</dbReference>
<dbReference type="PROSITE" id="PS50059">
    <property type="entry name" value="FKBP_PPIASE"/>
    <property type="match status" value="1"/>
</dbReference>
<dbReference type="GO" id="GO:0003755">
    <property type="term" value="F:peptidyl-prolyl cis-trans isomerase activity"/>
    <property type="evidence" value="ECO:0007669"/>
    <property type="project" value="UniProtKB-KW"/>
</dbReference>
<evidence type="ECO:0000259" key="12">
    <source>
        <dbReference type="PROSITE" id="PS50059"/>
    </source>
</evidence>
<keyword evidence="8" id="KW-0131">Cell cycle</keyword>
<dbReference type="Pfam" id="PF00254">
    <property type="entry name" value="FKBP_C"/>
    <property type="match status" value="1"/>
</dbReference>
<evidence type="ECO:0000256" key="3">
    <source>
        <dbReference type="ARBA" id="ARBA00005464"/>
    </source>
</evidence>
<evidence type="ECO:0000256" key="6">
    <source>
        <dbReference type="ARBA" id="ARBA00023186"/>
    </source>
</evidence>
<keyword evidence="11" id="KW-0732">Signal</keyword>
<evidence type="ECO:0000313" key="14">
    <source>
        <dbReference type="Proteomes" id="UP000824048"/>
    </source>
</evidence>
<dbReference type="GO" id="GO:0051301">
    <property type="term" value="P:cell division"/>
    <property type="evidence" value="ECO:0007669"/>
    <property type="project" value="UniProtKB-KW"/>
</dbReference>
<name>A0A9D2JA68_9FIRM</name>
<comment type="catalytic activity">
    <reaction evidence="1 10">
        <text>[protein]-peptidylproline (omega=180) = [protein]-peptidylproline (omega=0)</text>
        <dbReference type="Rhea" id="RHEA:16237"/>
        <dbReference type="Rhea" id="RHEA-COMP:10747"/>
        <dbReference type="Rhea" id="RHEA-COMP:10748"/>
        <dbReference type="ChEBI" id="CHEBI:83833"/>
        <dbReference type="ChEBI" id="CHEBI:83834"/>
        <dbReference type="EC" id="5.2.1.8"/>
    </reaction>
</comment>
<dbReference type="EMBL" id="DXBP01000059">
    <property type="protein sequence ID" value="HIZ42845.1"/>
    <property type="molecule type" value="Genomic_DNA"/>
</dbReference>
<dbReference type="AlphaFoldDB" id="A0A9D2JA68"/>
<feature type="domain" description="PPIase FKBP-type" evidence="12">
    <location>
        <begin position="129"/>
        <end position="211"/>
    </location>
</feature>
<evidence type="ECO:0000256" key="1">
    <source>
        <dbReference type="ARBA" id="ARBA00000971"/>
    </source>
</evidence>
<comment type="function">
    <text evidence="9">Involved in protein export. Acts as a chaperone by maintaining the newly synthesized protein in an open conformation. Functions as a peptidyl-prolyl cis-trans isomerase.</text>
</comment>
<reference evidence="13" key="1">
    <citation type="journal article" date="2021" name="PeerJ">
        <title>Extensive microbial diversity within the chicken gut microbiome revealed by metagenomics and culture.</title>
        <authorList>
            <person name="Gilroy R."/>
            <person name="Ravi A."/>
            <person name="Getino M."/>
            <person name="Pursley I."/>
            <person name="Horton D.L."/>
            <person name="Alikhan N.F."/>
            <person name="Baker D."/>
            <person name="Gharbi K."/>
            <person name="Hall N."/>
            <person name="Watson M."/>
            <person name="Adriaenssens E.M."/>
            <person name="Foster-Nyarko E."/>
            <person name="Jarju S."/>
            <person name="Secka A."/>
            <person name="Antonio M."/>
            <person name="Oren A."/>
            <person name="Chaudhuri R.R."/>
            <person name="La Ragione R."/>
            <person name="Hildebrand F."/>
            <person name="Pallen M.J."/>
        </authorList>
    </citation>
    <scope>NUCLEOTIDE SEQUENCE</scope>
    <source>
        <strain evidence="13">ChiSxjej1B13-11774</strain>
    </source>
</reference>
<feature type="chain" id="PRO_5039125081" description="peptidylprolyl isomerase" evidence="11">
    <location>
        <begin position="24"/>
        <end position="393"/>
    </location>
</feature>
<reference evidence="13" key="2">
    <citation type="submission" date="2021-04" db="EMBL/GenBank/DDBJ databases">
        <authorList>
            <person name="Gilroy R."/>
        </authorList>
    </citation>
    <scope>NUCLEOTIDE SEQUENCE</scope>
    <source>
        <strain evidence="13">ChiSxjej1B13-11774</strain>
    </source>
</reference>
<keyword evidence="5 10" id="KW-0697">Rotamase</keyword>
<evidence type="ECO:0000256" key="5">
    <source>
        <dbReference type="ARBA" id="ARBA00023110"/>
    </source>
</evidence>
<dbReference type="Gene3D" id="1.10.3120.10">
    <property type="entry name" value="Trigger factor, C-terminal domain"/>
    <property type="match status" value="1"/>
</dbReference>
<keyword evidence="4" id="KW-0132">Cell division</keyword>
<dbReference type="Gene3D" id="3.10.50.40">
    <property type="match status" value="1"/>
</dbReference>
<dbReference type="GO" id="GO:0005737">
    <property type="term" value="C:cytoplasm"/>
    <property type="evidence" value="ECO:0007669"/>
    <property type="project" value="UniProtKB-SubCell"/>
</dbReference>
<evidence type="ECO:0000256" key="4">
    <source>
        <dbReference type="ARBA" id="ARBA00022618"/>
    </source>
</evidence>
<dbReference type="InterPro" id="IPR037041">
    <property type="entry name" value="Trigger_fac_C_sf"/>
</dbReference>
<gene>
    <name evidence="13" type="ORF">H9811_09830</name>
</gene>
<dbReference type="EC" id="5.2.1.8" evidence="10"/>
<dbReference type="InterPro" id="IPR008880">
    <property type="entry name" value="Trigger_fac_C"/>
</dbReference>